<gene>
    <name evidence="2" type="ORF">IPOD504_LOCUS15215</name>
</gene>
<evidence type="ECO:0000313" key="2">
    <source>
        <dbReference type="EMBL" id="CAH2071653.1"/>
    </source>
</evidence>
<name>A0ABN8IYY5_9NEOP</name>
<proteinExistence type="predicted"/>
<feature type="transmembrane region" description="Helical" evidence="1">
    <location>
        <begin position="233"/>
        <end position="258"/>
    </location>
</feature>
<evidence type="ECO:0000313" key="3">
    <source>
        <dbReference type="Proteomes" id="UP000837857"/>
    </source>
</evidence>
<reference evidence="2" key="1">
    <citation type="submission" date="2022-03" db="EMBL/GenBank/DDBJ databases">
        <authorList>
            <person name="Martin H S."/>
        </authorList>
    </citation>
    <scope>NUCLEOTIDE SEQUENCE</scope>
</reference>
<protein>
    <submittedName>
        <fullName evidence="2">Uncharacterized protein</fullName>
    </submittedName>
</protein>
<dbReference type="Proteomes" id="UP000837857">
    <property type="component" value="Chromosome 6"/>
</dbReference>
<keyword evidence="1" id="KW-0472">Membrane</keyword>
<keyword evidence="3" id="KW-1185">Reference proteome</keyword>
<organism evidence="2 3">
    <name type="scientific">Iphiclides podalirius</name>
    <name type="common">scarce swallowtail</name>
    <dbReference type="NCBI Taxonomy" id="110791"/>
    <lineage>
        <taxon>Eukaryota</taxon>
        <taxon>Metazoa</taxon>
        <taxon>Ecdysozoa</taxon>
        <taxon>Arthropoda</taxon>
        <taxon>Hexapoda</taxon>
        <taxon>Insecta</taxon>
        <taxon>Pterygota</taxon>
        <taxon>Neoptera</taxon>
        <taxon>Endopterygota</taxon>
        <taxon>Lepidoptera</taxon>
        <taxon>Glossata</taxon>
        <taxon>Ditrysia</taxon>
        <taxon>Papilionoidea</taxon>
        <taxon>Papilionidae</taxon>
        <taxon>Papilioninae</taxon>
        <taxon>Iphiclides</taxon>
    </lineage>
</organism>
<sequence>MRSAQGDVVRFLSQLSRTSRIVEVTGIQSYRVQSTNARTRSQNTARNRRPRTHSAFDIRLQYAKKKRCDDKVANALSWHERQSSLGTHPETRPGQYFMMARFQFFYFFAVTTIGIQSTSTLNASVGESTTPSVFREIEDNSRYKTLEANATLLKLLVDDKDGVSSSEVFDMLHSRDDNQQHIDLPSFPEDSEATRVEVTSVPDSDAEFLQVPGGTVRRDSQRLRYAGSRGEPIGAAAGIMVVVTCSIVCVAYTSLVVWRRIYLKRNGLKHELLRNEEAIAETRIEL</sequence>
<feature type="non-terminal residue" evidence="2">
    <location>
        <position position="286"/>
    </location>
</feature>
<dbReference type="EMBL" id="OW152818">
    <property type="protein sequence ID" value="CAH2071653.1"/>
    <property type="molecule type" value="Genomic_DNA"/>
</dbReference>
<evidence type="ECO:0000256" key="1">
    <source>
        <dbReference type="SAM" id="Phobius"/>
    </source>
</evidence>
<keyword evidence="1" id="KW-1133">Transmembrane helix</keyword>
<keyword evidence="1" id="KW-0812">Transmembrane</keyword>
<accession>A0ABN8IYY5</accession>